<dbReference type="AlphaFoldDB" id="A0AAV4S254"/>
<comment type="caution">
    <text evidence="1">The sequence shown here is derived from an EMBL/GenBank/DDBJ whole genome shotgun (WGS) entry which is preliminary data.</text>
</comment>
<dbReference type="Proteomes" id="UP001054837">
    <property type="component" value="Unassembled WGS sequence"/>
</dbReference>
<evidence type="ECO:0000313" key="2">
    <source>
        <dbReference type="Proteomes" id="UP001054837"/>
    </source>
</evidence>
<organism evidence="1 2">
    <name type="scientific">Caerostris darwini</name>
    <dbReference type="NCBI Taxonomy" id="1538125"/>
    <lineage>
        <taxon>Eukaryota</taxon>
        <taxon>Metazoa</taxon>
        <taxon>Ecdysozoa</taxon>
        <taxon>Arthropoda</taxon>
        <taxon>Chelicerata</taxon>
        <taxon>Arachnida</taxon>
        <taxon>Araneae</taxon>
        <taxon>Araneomorphae</taxon>
        <taxon>Entelegynae</taxon>
        <taxon>Araneoidea</taxon>
        <taxon>Araneidae</taxon>
        <taxon>Caerostris</taxon>
    </lineage>
</organism>
<sequence>MSPGNVFNHHISSSSPKNLLKIPSAQLKQDKKVDRHPASIRSLKGPFPRETEFNLVSRKLLHPSRPPLLLNRYRQVLSGMSSLKQQATRTDQEVYMIPACISLRNCIHSILVNVHYTRNKTCCNLKLL</sequence>
<reference evidence="1 2" key="1">
    <citation type="submission" date="2021-06" db="EMBL/GenBank/DDBJ databases">
        <title>Caerostris darwini draft genome.</title>
        <authorList>
            <person name="Kono N."/>
            <person name="Arakawa K."/>
        </authorList>
    </citation>
    <scope>NUCLEOTIDE SEQUENCE [LARGE SCALE GENOMIC DNA]</scope>
</reference>
<protein>
    <submittedName>
        <fullName evidence="1">Uncharacterized protein</fullName>
    </submittedName>
</protein>
<name>A0AAV4S254_9ARAC</name>
<dbReference type="EMBL" id="BPLQ01007130">
    <property type="protein sequence ID" value="GIY28069.1"/>
    <property type="molecule type" value="Genomic_DNA"/>
</dbReference>
<keyword evidence="2" id="KW-1185">Reference proteome</keyword>
<evidence type="ECO:0000313" key="1">
    <source>
        <dbReference type="EMBL" id="GIY28069.1"/>
    </source>
</evidence>
<proteinExistence type="predicted"/>
<accession>A0AAV4S254</accession>
<gene>
    <name evidence="1" type="ORF">CDAR_503511</name>
</gene>